<dbReference type="AlphaFoldDB" id="A0ABD3DEA7"/>
<proteinExistence type="predicted"/>
<dbReference type="Pfam" id="PF04770">
    <property type="entry name" value="ZF-HD_dimer"/>
    <property type="match status" value="2"/>
</dbReference>
<protein>
    <recommendedName>
        <fullName evidence="7">Ubiquitin</fullName>
    </recommendedName>
</protein>
<organism evidence="5 6">
    <name type="scientific">Castilleja foliolosa</name>
    <dbReference type="NCBI Taxonomy" id="1961234"/>
    <lineage>
        <taxon>Eukaryota</taxon>
        <taxon>Viridiplantae</taxon>
        <taxon>Streptophyta</taxon>
        <taxon>Embryophyta</taxon>
        <taxon>Tracheophyta</taxon>
        <taxon>Spermatophyta</taxon>
        <taxon>Magnoliopsida</taxon>
        <taxon>eudicotyledons</taxon>
        <taxon>Gunneridae</taxon>
        <taxon>Pentapetalae</taxon>
        <taxon>asterids</taxon>
        <taxon>lamiids</taxon>
        <taxon>Lamiales</taxon>
        <taxon>Orobanchaceae</taxon>
        <taxon>Pedicularideae</taxon>
        <taxon>Castillejinae</taxon>
        <taxon>Castilleja</taxon>
    </lineage>
</organism>
<evidence type="ECO:0000313" key="6">
    <source>
        <dbReference type="Proteomes" id="UP001632038"/>
    </source>
</evidence>
<dbReference type="PRINTS" id="PR00348">
    <property type="entry name" value="UBIQUITIN"/>
</dbReference>
<feature type="domain" description="ZF-HD dimerization-type" evidence="4">
    <location>
        <begin position="64"/>
        <end position="108"/>
    </location>
</feature>
<dbReference type="InterPro" id="IPR029071">
    <property type="entry name" value="Ubiquitin-like_domsf"/>
</dbReference>
<dbReference type="Pfam" id="PF00240">
    <property type="entry name" value="ubiquitin"/>
    <property type="match status" value="2"/>
</dbReference>
<keyword evidence="2" id="KW-0832">Ubl conjugation</keyword>
<sequence>MEQKRALYGKCLKAHEHMGGKMDGCQEFKARGASGEECSICNCNINFHKKLADDQLFNVTEVVYTECHKNHYVNGSHIKDGCKEYREEKCSPNKCAACNCDKSFHRNEVMIRSLIIKMQIFVKTLGSPLCTLEVESSDTIAIVKAKIQDKIGTPPDQQRLIFAGKQLKGGRTLADYNIQKESTIRLVIDRPRLLDDHMKIFVKALAGETITLEVKSSDIIYSVKVKIMDEEDIPPDQQRLIFAGKQLEDGRTLAYYNIQKESTLQLVPLIWGGF</sequence>
<dbReference type="Gene3D" id="3.10.20.90">
    <property type="entry name" value="Phosphatidylinositol 3-kinase Catalytic Subunit, Chain A, domain 1"/>
    <property type="match status" value="2"/>
</dbReference>
<dbReference type="EMBL" id="JAVIJP010000017">
    <property type="protein sequence ID" value="KAL3639946.1"/>
    <property type="molecule type" value="Genomic_DNA"/>
</dbReference>
<name>A0ABD3DEA7_9LAMI</name>
<dbReference type="PROSITE" id="PS00299">
    <property type="entry name" value="UBIQUITIN_1"/>
    <property type="match status" value="1"/>
</dbReference>
<feature type="domain" description="Ubiquitin-like" evidence="3">
    <location>
        <begin position="118"/>
        <end position="191"/>
    </location>
</feature>
<evidence type="ECO:0000256" key="2">
    <source>
        <dbReference type="ARBA" id="ARBA00022843"/>
    </source>
</evidence>
<accession>A0ABD3DEA7</accession>
<dbReference type="PROSITE" id="PS50053">
    <property type="entry name" value="UBIQUITIN_2"/>
    <property type="match status" value="2"/>
</dbReference>
<evidence type="ECO:0000313" key="5">
    <source>
        <dbReference type="EMBL" id="KAL3639946.1"/>
    </source>
</evidence>
<dbReference type="Proteomes" id="UP001632038">
    <property type="component" value="Unassembled WGS sequence"/>
</dbReference>
<evidence type="ECO:0000256" key="1">
    <source>
        <dbReference type="ARBA" id="ARBA00022499"/>
    </source>
</evidence>
<dbReference type="InterPro" id="IPR006456">
    <property type="entry name" value="ZF_HD_homeobox_Cys/His_dimer"/>
</dbReference>
<dbReference type="PROSITE" id="PS51523">
    <property type="entry name" value="ZF_HD_DIMER"/>
    <property type="match status" value="2"/>
</dbReference>
<dbReference type="FunFam" id="3.10.20.90:FF:000160">
    <property type="entry name" value="Polyubiquitin-C"/>
    <property type="match status" value="2"/>
</dbReference>
<dbReference type="InterPro" id="IPR050158">
    <property type="entry name" value="Ubiquitin_ubiquitin-like"/>
</dbReference>
<keyword evidence="1" id="KW-1017">Isopeptide bond</keyword>
<dbReference type="PANTHER" id="PTHR10666">
    <property type="entry name" value="UBIQUITIN"/>
    <property type="match status" value="1"/>
</dbReference>
<gene>
    <name evidence="5" type="ORF">CASFOL_014914</name>
</gene>
<dbReference type="GO" id="GO:0003729">
    <property type="term" value="F:mRNA binding"/>
    <property type="evidence" value="ECO:0007669"/>
    <property type="project" value="UniProtKB-ARBA"/>
</dbReference>
<evidence type="ECO:0008006" key="7">
    <source>
        <dbReference type="Google" id="ProtNLM"/>
    </source>
</evidence>
<reference evidence="6" key="1">
    <citation type="journal article" date="2024" name="IScience">
        <title>Strigolactones Initiate the Formation of Haustorium-like Structures in Castilleja.</title>
        <authorList>
            <person name="Buerger M."/>
            <person name="Peterson D."/>
            <person name="Chory J."/>
        </authorList>
    </citation>
    <scope>NUCLEOTIDE SEQUENCE [LARGE SCALE GENOMIC DNA]</scope>
</reference>
<dbReference type="SMART" id="SM00213">
    <property type="entry name" value="UBQ"/>
    <property type="match status" value="2"/>
</dbReference>
<keyword evidence="6" id="KW-1185">Reference proteome</keyword>
<dbReference type="InterPro" id="IPR019956">
    <property type="entry name" value="Ubiquitin_dom"/>
</dbReference>
<dbReference type="InterPro" id="IPR019954">
    <property type="entry name" value="Ubiquitin_CS"/>
</dbReference>
<feature type="domain" description="Ubiquitin-like" evidence="3">
    <location>
        <begin position="198"/>
        <end position="273"/>
    </location>
</feature>
<comment type="caution">
    <text evidence="5">The sequence shown here is derived from an EMBL/GenBank/DDBJ whole genome shotgun (WGS) entry which is preliminary data.</text>
</comment>
<evidence type="ECO:0000259" key="4">
    <source>
        <dbReference type="PROSITE" id="PS51523"/>
    </source>
</evidence>
<dbReference type="InterPro" id="IPR000626">
    <property type="entry name" value="Ubiquitin-like_dom"/>
</dbReference>
<evidence type="ECO:0000259" key="3">
    <source>
        <dbReference type="PROSITE" id="PS50053"/>
    </source>
</evidence>
<feature type="domain" description="ZF-HD dimerization-type" evidence="4">
    <location>
        <begin position="8"/>
        <end position="51"/>
    </location>
</feature>
<dbReference type="SUPFAM" id="SSF54236">
    <property type="entry name" value="Ubiquitin-like"/>
    <property type="match status" value="2"/>
</dbReference>